<accession>H2XPS2</accession>
<dbReference type="AlphaFoldDB" id="H2XPS2"/>
<protein>
    <recommendedName>
        <fullName evidence="2">Serine/threonine-protein phosphatase 2A regulatory subunit B'' subunit alpha/beta/delta EF-hand domain-containing protein</fullName>
    </recommendedName>
</protein>
<evidence type="ECO:0000313" key="3">
    <source>
        <dbReference type="Ensembl" id="ENSCINP00000031656.1"/>
    </source>
</evidence>
<keyword evidence="4" id="KW-1185">Reference proteome</keyword>
<feature type="compositionally biased region" description="Basic and acidic residues" evidence="1">
    <location>
        <begin position="66"/>
        <end position="81"/>
    </location>
</feature>
<dbReference type="Gene3D" id="1.10.238.230">
    <property type="match status" value="1"/>
</dbReference>
<reference evidence="3" key="2">
    <citation type="journal article" date="2008" name="Genome Biol.">
        <title>Improved genome assembly and evidence-based global gene model set for the chordate Ciona intestinalis: new insight into intron and operon populations.</title>
        <authorList>
            <person name="Satou Y."/>
            <person name="Mineta K."/>
            <person name="Ogasawara M."/>
            <person name="Sasakura Y."/>
            <person name="Shoguchi E."/>
            <person name="Ueno K."/>
            <person name="Yamada L."/>
            <person name="Matsumoto J."/>
            <person name="Wasserscheid J."/>
            <person name="Dewar K."/>
            <person name="Wiley G.B."/>
            <person name="Macmil S.L."/>
            <person name="Roe B.A."/>
            <person name="Zeller R.W."/>
            <person name="Hastings K.E."/>
            <person name="Lemaire P."/>
            <person name="Lindquist E."/>
            <person name="Endo T."/>
            <person name="Hotta K."/>
            <person name="Inaba K."/>
        </authorList>
    </citation>
    <scope>NUCLEOTIDE SEQUENCE [LARGE SCALE GENOMIC DNA]</scope>
    <source>
        <strain evidence="3">wild type</strain>
    </source>
</reference>
<reference evidence="3" key="4">
    <citation type="submission" date="2025-09" db="UniProtKB">
        <authorList>
            <consortium name="Ensembl"/>
        </authorList>
    </citation>
    <scope>IDENTIFICATION</scope>
</reference>
<feature type="compositionally biased region" description="Basic residues" evidence="1">
    <location>
        <begin position="130"/>
        <end position="140"/>
    </location>
</feature>
<dbReference type="STRING" id="7719.ENSCINP00000031656"/>
<dbReference type="InterPro" id="IPR048855">
    <property type="entry name" value="P2R3A_B_D_EF-hand"/>
</dbReference>
<evidence type="ECO:0000256" key="1">
    <source>
        <dbReference type="SAM" id="MobiDB-lite"/>
    </source>
</evidence>
<feature type="compositionally biased region" description="Low complexity" evidence="1">
    <location>
        <begin position="108"/>
        <end position="125"/>
    </location>
</feature>
<dbReference type="PANTHER" id="PTHR14095">
    <property type="entry name" value="PHOSPHATASE 2A REGULATORY SUBUNIT-RELATED"/>
    <property type="match status" value="1"/>
</dbReference>
<dbReference type="FunFam" id="1.10.238.230:FF:000001">
    <property type="entry name" value="Serine/threonine-protein phosphatase 2A regulatory subunit B'' subunit beta"/>
    <property type="match status" value="1"/>
</dbReference>
<dbReference type="HOGENOM" id="CLU_071845_0_0_1"/>
<dbReference type="GeneTree" id="ENSGT00940000170454"/>
<feature type="domain" description="Serine/threonine-protein phosphatase 2A regulatory subunit B'' subunit alpha/beta/delta EF-hand" evidence="2">
    <location>
        <begin position="162"/>
        <end position="220"/>
    </location>
</feature>
<sequence>MNEADSKRRGYKYSKSREKEKISRDGLLKSDINTKAEQLFVRWFNLPKTQRTLKEELKQFRKPKGERKNEDKKIEEPKAVEPPEPSASIPAPSNVKPLLSPRRRSLNKTRSSTEFKTTTSSSESSPVCKPNKKDKSRKIPRFYFPGGHPKSSDEMTSTLQLINAAFQKLCKENITCQEMATIAKACGFTSYWKSALFKAACQPKSESVSKDDVIEMWKRVASTNHDNASRFV</sequence>
<dbReference type="EMBL" id="EAAA01000337">
    <property type="status" value="NOT_ANNOTATED_CDS"/>
    <property type="molecule type" value="Genomic_DNA"/>
</dbReference>
<dbReference type="OMA" id="NITCQEM"/>
<reference evidence="3" key="3">
    <citation type="submission" date="2025-08" db="UniProtKB">
        <authorList>
            <consortium name="Ensembl"/>
        </authorList>
    </citation>
    <scope>IDENTIFICATION</scope>
</reference>
<feature type="region of interest" description="Disordered" evidence="1">
    <location>
        <begin position="55"/>
        <end position="153"/>
    </location>
</feature>
<feature type="region of interest" description="Disordered" evidence="1">
    <location>
        <begin position="1"/>
        <end position="31"/>
    </location>
</feature>
<organism evidence="3 4">
    <name type="scientific">Ciona intestinalis</name>
    <name type="common">Transparent sea squirt</name>
    <name type="synonym">Ascidia intestinalis</name>
    <dbReference type="NCBI Taxonomy" id="7719"/>
    <lineage>
        <taxon>Eukaryota</taxon>
        <taxon>Metazoa</taxon>
        <taxon>Chordata</taxon>
        <taxon>Tunicata</taxon>
        <taxon>Ascidiacea</taxon>
        <taxon>Phlebobranchia</taxon>
        <taxon>Cionidae</taxon>
        <taxon>Ciona</taxon>
    </lineage>
</organism>
<dbReference type="PANTHER" id="PTHR14095:SF0">
    <property type="entry name" value="MIP22305P"/>
    <property type="match status" value="1"/>
</dbReference>
<dbReference type="Proteomes" id="UP000008144">
    <property type="component" value="Chromosome 1"/>
</dbReference>
<proteinExistence type="predicted"/>
<dbReference type="Ensembl" id="ENSCINT00000034652.1">
    <property type="protein sequence ID" value="ENSCINP00000031656.1"/>
    <property type="gene ID" value="ENSCING00000024464.1"/>
</dbReference>
<name>H2XPS2_CIOIN</name>
<dbReference type="Pfam" id="PF21161">
    <property type="entry name" value="P2R3B_EF-hand"/>
    <property type="match status" value="1"/>
</dbReference>
<dbReference type="InParanoid" id="H2XPS2"/>
<reference evidence="4" key="1">
    <citation type="journal article" date="2002" name="Science">
        <title>The draft genome of Ciona intestinalis: insights into chordate and vertebrate origins.</title>
        <authorList>
            <person name="Dehal P."/>
            <person name="Satou Y."/>
            <person name="Campbell R.K."/>
            <person name="Chapman J."/>
            <person name="Degnan B."/>
            <person name="De Tomaso A."/>
            <person name="Davidson B."/>
            <person name="Di Gregorio A."/>
            <person name="Gelpke M."/>
            <person name="Goodstein D.M."/>
            <person name="Harafuji N."/>
            <person name="Hastings K.E."/>
            <person name="Ho I."/>
            <person name="Hotta K."/>
            <person name="Huang W."/>
            <person name="Kawashima T."/>
            <person name="Lemaire P."/>
            <person name="Martinez D."/>
            <person name="Meinertzhagen I.A."/>
            <person name="Necula S."/>
            <person name="Nonaka M."/>
            <person name="Putnam N."/>
            <person name="Rash S."/>
            <person name="Saiga H."/>
            <person name="Satake M."/>
            <person name="Terry A."/>
            <person name="Yamada L."/>
            <person name="Wang H.G."/>
            <person name="Awazu S."/>
            <person name="Azumi K."/>
            <person name="Boore J."/>
            <person name="Branno M."/>
            <person name="Chin-Bow S."/>
            <person name="DeSantis R."/>
            <person name="Doyle S."/>
            <person name="Francino P."/>
            <person name="Keys D.N."/>
            <person name="Haga S."/>
            <person name="Hayashi H."/>
            <person name="Hino K."/>
            <person name="Imai K.S."/>
            <person name="Inaba K."/>
            <person name="Kano S."/>
            <person name="Kobayashi K."/>
            <person name="Kobayashi M."/>
            <person name="Lee B.I."/>
            <person name="Makabe K.W."/>
            <person name="Manohar C."/>
            <person name="Matassi G."/>
            <person name="Medina M."/>
            <person name="Mochizuki Y."/>
            <person name="Mount S."/>
            <person name="Morishita T."/>
            <person name="Miura S."/>
            <person name="Nakayama A."/>
            <person name="Nishizaka S."/>
            <person name="Nomoto H."/>
            <person name="Ohta F."/>
            <person name="Oishi K."/>
            <person name="Rigoutsos I."/>
            <person name="Sano M."/>
            <person name="Sasaki A."/>
            <person name="Sasakura Y."/>
            <person name="Shoguchi E."/>
            <person name="Shin-i T."/>
            <person name="Spagnuolo A."/>
            <person name="Stainier D."/>
            <person name="Suzuki M.M."/>
            <person name="Tassy O."/>
            <person name="Takatori N."/>
            <person name="Tokuoka M."/>
            <person name="Yagi K."/>
            <person name="Yoshizaki F."/>
            <person name="Wada S."/>
            <person name="Zhang C."/>
            <person name="Hyatt P.D."/>
            <person name="Larimer F."/>
            <person name="Detter C."/>
            <person name="Doggett N."/>
            <person name="Glavina T."/>
            <person name="Hawkins T."/>
            <person name="Richardson P."/>
            <person name="Lucas S."/>
            <person name="Kohara Y."/>
            <person name="Levine M."/>
            <person name="Satoh N."/>
            <person name="Rokhsar D.S."/>
        </authorList>
    </citation>
    <scope>NUCLEOTIDE SEQUENCE [LARGE SCALE GENOMIC DNA]</scope>
</reference>
<evidence type="ECO:0000259" key="2">
    <source>
        <dbReference type="Pfam" id="PF21161"/>
    </source>
</evidence>
<evidence type="ECO:0000313" key="4">
    <source>
        <dbReference type="Proteomes" id="UP000008144"/>
    </source>
</evidence>
<feature type="compositionally biased region" description="Basic and acidic residues" evidence="1">
    <location>
        <begin position="15"/>
        <end position="31"/>
    </location>
</feature>